<feature type="region of interest" description="Disordered" evidence="1">
    <location>
        <begin position="1"/>
        <end position="22"/>
    </location>
</feature>
<protein>
    <submittedName>
        <fullName evidence="2">Uncharacterized protein</fullName>
    </submittedName>
</protein>
<dbReference type="EMBL" id="KN834784">
    <property type="protein sequence ID" value="KIK58557.1"/>
    <property type="molecule type" value="Genomic_DNA"/>
</dbReference>
<organism evidence="2 3">
    <name type="scientific">Collybiopsis luxurians FD-317 M1</name>
    <dbReference type="NCBI Taxonomy" id="944289"/>
    <lineage>
        <taxon>Eukaryota</taxon>
        <taxon>Fungi</taxon>
        <taxon>Dikarya</taxon>
        <taxon>Basidiomycota</taxon>
        <taxon>Agaricomycotina</taxon>
        <taxon>Agaricomycetes</taxon>
        <taxon>Agaricomycetidae</taxon>
        <taxon>Agaricales</taxon>
        <taxon>Marasmiineae</taxon>
        <taxon>Omphalotaceae</taxon>
        <taxon>Collybiopsis</taxon>
        <taxon>Collybiopsis luxurians</taxon>
    </lineage>
</organism>
<dbReference type="HOGENOM" id="CLU_1722581_0_0_1"/>
<evidence type="ECO:0000256" key="1">
    <source>
        <dbReference type="SAM" id="MobiDB-lite"/>
    </source>
</evidence>
<feature type="compositionally biased region" description="Basic and acidic residues" evidence="1">
    <location>
        <begin position="110"/>
        <end position="132"/>
    </location>
</feature>
<gene>
    <name evidence="2" type="ORF">GYMLUDRAFT_60602</name>
</gene>
<reference evidence="2 3" key="1">
    <citation type="submission" date="2014-04" db="EMBL/GenBank/DDBJ databases">
        <title>Evolutionary Origins and Diversification of the Mycorrhizal Mutualists.</title>
        <authorList>
            <consortium name="DOE Joint Genome Institute"/>
            <consortium name="Mycorrhizal Genomics Consortium"/>
            <person name="Kohler A."/>
            <person name="Kuo A."/>
            <person name="Nagy L.G."/>
            <person name="Floudas D."/>
            <person name="Copeland A."/>
            <person name="Barry K.W."/>
            <person name="Cichocki N."/>
            <person name="Veneault-Fourrey C."/>
            <person name="LaButti K."/>
            <person name="Lindquist E.A."/>
            <person name="Lipzen A."/>
            <person name="Lundell T."/>
            <person name="Morin E."/>
            <person name="Murat C."/>
            <person name="Riley R."/>
            <person name="Ohm R."/>
            <person name="Sun H."/>
            <person name="Tunlid A."/>
            <person name="Henrissat B."/>
            <person name="Grigoriev I.V."/>
            <person name="Hibbett D.S."/>
            <person name="Martin F."/>
        </authorList>
    </citation>
    <scope>NUCLEOTIDE SEQUENCE [LARGE SCALE GENOMIC DNA]</scope>
    <source>
        <strain evidence="2 3">FD-317 M1</strain>
    </source>
</reference>
<feature type="compositionally biased region" description="Basic and acidic residues" evidence="1">
    <location>
        <begin position="143"/>
        <end position="152"/>
    </location>
</feature>
<keyword evidence="3" id="KW-1185">Reference proteome</keyword>
<name>A0A0D0CJK8_9AGAR</name>
<feature type="compositionally biased region" description="Polar residues" evidence="1">
    <location>
        <begin position="1"/>
        <end position="11"/>
    </location>
</feature>
<feature type="region of interest" description="Disordered" evidence="1">
    <location>
        <begin position="94"/>
        <end position="152"/>
    </location>
</feature>
<sequence>MSDGATMSTKSPEGPTHLPEEEIKSLEQIVRQYTHGEVEKVTAIARLSVEAAKFCSNLKIPFEVSVILPYINEIEVFEQSEDNAAKRGQIFDKRARQIGDDGGNEDDTDELKQNEERFGARGDREEDGKEVESIVSSKRRRVDKSEFRWNEE</sequence>
<proteinExistence type="predicted"/>
<dbReference type="Proteomes" id="UP000053593">
    <property type="component" value="Unassembled WGS sequence"/>
</dbReference>
<evidence type="ECO:0000313" key="2">
    <source>
        <dbReference type="EMBL" id="KIK58557.1"/>
    </source>
</evidence>
<evidence type="ECO:0000313" key="3">
    <source>
        <dbReference type="Proteomes" id="UP000053593"/>
    </source>
</evidence>
<dbReference type="AlphaFoldDB" id="A0A0D0CJK8"/>
<accession>A0A0D0CJK8</accession>